<sequence>MDSEQRRKRKRSGRSYSQANYYLSSPRTLVLCLSFFLFLFLFFLYSGRFRTASFRPVITASSTTLSLISSTASNSVLDSFSHHKDSPPLKVQDRVLFPDHELLIVANRFQQNEQLECVYRRFSNGSDEFGFAVKPVLSTDGYDEFRSIVRCPLPFGNYSSAVDLRRRGGHDDWTARVNSTAAASPWDKVVYEAVIDEDTVVVFAKGLNLRPHIKSDPTRLSCHFGSGVRTKTTALCSLL</sequence>
<dbReference type="Proteomes" id="UP001457282">
    <property type="component" value="Unassembled WGS sequence"/>
</dbReference>
<keyword evidence="1" id="KW-1133">Transmembrane helix</keyword>
<name>A0AAW1XF94_RUBAR</name>
<comment type="caution">
    <text evidence="2">The sequence shown here is derived from an EMBL/GenBank/DDBJ whole genome shotgun (WGS) entry which is preliminary data.</text>
</comment>
<protein>
    <submittedName>
        <fullName evidence="2">Uncharacterized protein</fullName>
    </submittedName>
</protein>
<proteinExistence type="predicted"/>
<accession>A0AAW1XF94</accession>
<reference evidence="2 3" key="1">
    <citation type="journal article" date="2023" name="G3 (Bethesda)">
        <title>A chromosome-length genome assembly and annotation of blackberry (Rubus argutus, cv. 'Hillquist').</title>
        <authorList>
            <person name="Bruna T."/>
            <person name="Aryal R."/>
            <person name="Dudchenko O."/>
            <person name="Sargent D.J."/>
            <person name="Mead D."/>
            <person name="Buti M."/>
            <person name="Cavallini A."/>
            <person name="Hytonen T."/>
            <person name="Andres J."/>
            <person name="Pham M."/>
            <person name="Weisz D."/>
            <person name="Mascagni F."/>
            <person name="Usai G."/>
            <person name="Natali L."/>
            <person name="Bassil N."/>
            <person name="Fernandez G.E."/>
            <person name="Lomsadze A."/>
            <person name="Armour M."/>
            <person name="Olukolu B."/>
            <person name="Poorten T."/>
            <person name="Britton C."/>
            <person name="Davik J."/>
            <person name="Ashrafi H."/>
            <person name="Aiden E.L."/>
            <person name="Borodovsky M."/>
            <person name="Worthington M."/>
        </authorList>
    </citation>
    <scope>NUCLEOTIDE SEQUENCE [LARGE SCALE GENOMIC DNA]</scope>
    <source>
        <strain evidence="2">PI 553951</strain>
    </source>
</reference>
<evidence type="ECO:0000256" key="1">
    <source>
        <dbReference type="SAM" id="Phobius"/>
    </source>
</evidence>
<dbReference type="AlphaFoldDB" id="A0AAW1XF94"/>
<evidence type="ECO:0000313" key="2">
    <source>
        <dbReference type="EMBL" id="KAK9935581.1"/>
    </source>
</evidence>
<evidence type="ECO:0000313" key="3">
    <source>
        <dbReference type="Proteomes" id="UP001457282"/>
    </source>
</evidence>
<keyword evidence="3" id="KW-1185">Reference proteome</keyword>
<gene>
    <name evidence="2" type="ORF">M0R45_022680</name>
</gene>
<dbReference type="EMBL" id="JBEDUW010000004">
    <property type="protein sequence ID" value="KAK9935581.1"/>
    <property type="molecule type" value="Genomic_DNA"/>
</dbReference>
<keyword evidence="1" id="KW-0812">Transmembrane</keyword>
<organism evidence="2 3">
    <name type="scientific">Rubus argutus</name>
    <name type="common">Southern blackberry</name>
    <dbReference type="NCBI Taxonomy" id="59490"/>
    <lineage>
        <taxon>Eukaryota</taxon>
        <taxon>Viridiplantae</taxon>
        <taxon>Streptophyta</taxon>
        <taxon>Embryophyta</taxon>
        <taxon>Tracheophyta</taxon>
        <taxon>Spermatophyta</taxon>
        <taxon>Magnoliopsida</taxon>
        <taxon>eudicotyledons</taxon>
        <taxon>Gunneridae</taxon>
        <taxon>Pentapetalae</taxon>
        <taxon>rosids</taxon>
        <taxon>fabids</taxon>
        <taxon>Rosales</taxon>
        <taxon>Rosaceae</taxon>
        <taxon>Rosoideae</taxon>
        <taxon>Rosoideae incertae sedis</taxon>
        <taxon>Rubus</taxon>
    </lineage>
</organism>
<feature type="transmembrane region" description="Helical" evidence="1">
    <location>
        <begin position="21"/>
        <end position="45"/>
    </location>
</feature>
<keyword evidence="1" id="KW-0472">Membrane</keyword>